<proteinExistence type="predicted"/>
<dbReference type="HOGENOM" id="CLU_332652_0_0_1"/>
<evidence type="ECO:0000313" key="4">
    <source>
        <dbReference type="EMBL" id="EKD02105.1"/>
    </source>
</evidence>
<evidence type="ECO:0000259" key="3">
    <source>
        <dbReference type="PROSITE" id="PS51673"/>
    </source>
</evidence>
<dbReference type="InParanoid" id="K1VDQ5"/>
<feature type="compositionally biased region" description="Polar residues" evidence="1">
    <location>
        <begin position="639"/>
        <end position="671"/>
    </location>
</feature>
<feature type="compositionally biased region" description="Gly residues" evidence="1">
    <location>
        <begin position="559"/>
        <end position="571"/>
    </location>
</feature>
<comment type="caution">
    <text evidence="4">The sequence shown here is derived from an EMBL/GenBank/DDBJ whole genome shotgun (WGS) entry which is preliminary data.</text>
</comment>
<feature type="region of interest" description="Disordered" evidence="1">
    <location>
        <begin position="793"/>
        <end position="860"/>
    </location>
</feature>
<reference evidence="4 5" key="1">
    <citation type="journal article" date="2012" name="Eukaryot. Cell">
        <title>Genome sequence of the Trichosporon asahii environmental strain CBS 8904.</title>
        <authorList>
            <person name="Yang R.Y."/>
            <person name="Li H.T."/>
            <person name="Zhu H."/>
            <person name="Zhou G.P."/>
            <person name="Wang M."/>
            <person name="Wang L."/>
        </authorList>
    </citation>
    <scope>NUCLEOTIDE SEQUENCE [LARGE SCALE GENOMIC DNA]</scope>
    <source>
        <strain evidence="4 5">CBS 8904</strain>
    </source>
</reference>
<feature type="compositionally biased region" description="Low complexity" evidence="1">
    <location>
        <begin position="325"/>
        <end position="338"/>
    </location>
</feature>
<dbReference type="EMBL" id="AMBO01000297">
    <property type="protein sequence ID" value="EKD02105.1"/>
    <property type="molecule type" value="Genomic_DNA"/>
</dbReference>
<dbReference type="AlphaFoldDB" id="K1VDQ5"/>
<dbReference type="Proteomes" id="UP000006757">
    <property type="component" value="Unassembled WGS sequence"/>
</dbReference>
<feature type="region of interest" description="Disordered" evidence="1">
    <location>
        <begin position="390"/>
        <end position="431"/>
    </location>
</feature>
<feature type="region of interest" description="Disordered" evidence="1">
    <location>
        <begin position="322"/>
        <end position="372"/>
    </location>
</feature>
<name>K1VDQ5_TRIAC</name>
<feature type="compositionally biased region" description="Low complexity" evidence="1">
    <location>
        <begin position="445"/>
        <end position="466"/>
    </location>
</feature>
<feature type="compositionally biased region" description="Basic and acidic residues" evidence="1">
    <location>
        <begin position="513"/>
        <end position="525"/>
    </location>
</feature>
<feature type="compositionally biased region" description="Polar residues" evidence="1">
    <location>
        <begin position="414"/>
        <end position="427"/>
    </location>
</feature>
<gene>
    <name evidence="4" type="ORF">A1Q2_03607</name>
</gene>
<feature type="compositionally biased region" description="Polar residues" evidence="1">
    <location>
        <begin position="469"/>
        <end position="497"/>
    </location>
</feature>
<dbReference type="InterPro" id="IPR024771">
    <property type="entry name" value="SUZ"/>
</dbReference>
<dbReference type="Pfam" id="PF12752">
    <property type="entry name" value="SUZ"/>
    <property type="match status" value="1"/>
</dbReference>
<feature type="compositionally biased region" description="Low complexity" evidence="1">
    <location>
        <begin position="595"/>
        <end position="608"/>
    </location>
</feature>
<dbReference type="PROSITE" id="PS51673">
    <property type="entry name" value="SUZ"/>
    <property type="match status" value="1"/>
</dbReference>
<feature type="domain" description="SUZ" evidence="3">
    <location>
        <begin position="368"/>
        <end position="446"/>
    </location>
</feature>
<protein>
    <recommendedName>
        <fullName evidence="3">SUZ domain-containing protein</fullName>
    </recommendedName>
</protein>
<dbReference type="STRING" id="1220162.K1VDQ5"/>
<feature type="region of interest" description="Disordered" evidence="1">
    <location>
        <begin position="746"/>
        <end position="774"/>
    </location>
</feature>
<dbReference type="OrthoDB" id="2310204at2759"/>
<feature type="compositionally biased region" description="Low complexity" evidence="1">
    <location>
        <begin position="841"/>
        <end position="853"/>
    </location>
</feature>
<feature type="chain" id="PRO_5003851790" description="SUZ domain-containing protein" evidence="2">
    <location>
        <begin position="18"/>
        <end position="860"/>
    </location>
</feature>
<feature type="compositionally biased region" description="Low complexity" evidence="1">
    <location>
        <begin position="689"/>
        <end position="702"/>
    </location>
</feature>
<feature type="compositionally biased region" description="Low complexity" evidence="1">
    <location>
        <begin position="746"/>
        <end position="773"/>
    </location>
</feature>
<evidence type="ECO:0000256" key="1">
    <source>
        <dbReference type="SAM" id="MobiDB-lite"/>
    </source>
</evidence>
<keyword evidence="2" id="KW-0732">Signal</keyword>
<feature type="signal peptide" evidence="2">
    <location>
        <begin position="1"/>
        <end position="17"/>
    </location>
</feature>
<organism evidence="4 5">
    <name type="scientific">Trichosporon asahii var. asahii (strain CBS 8904)</name>
    <name type="common">Yeast</name>
    <dbReference type="NCBI Taxonomy" id="1220162"/>
    <lineage>
        <taxon>Eukaryota</taxon>
        <taxon>Fungi</taxon>
        <taxon>Dikarya</taxon>
        <taxon>Basidiomycota</taxon>
        <taxon>Agaricomycotina</taxon>
        <taxon>Tremellomycetes</taxon>
        <taxon>Trichosporonales</taxon>
        <taxon>Trichosporonaceae</taxon>
        <taxon>Trichosporon</taxon>
    </lineage>
</organism>
<feature type="region of interest" description="Disordered" evidence="1">
    <location>
        <begin position="443"/>
        <end position="717"/>
    </location>
</feature>
<dbReference type="eggNOG" id="ENOG502RXTC">
    <property type="taxonomic scope" value="Eukaryota"/>
</dbReference>
<evidence type="ECO:0000256" key="2">
    <source>
        <dbReference type="SAM" id="SignalP"/>
    </source>
</evidence>
<evidence type="ECO:0000313" key="5">
    <source>
        <dbReference type="Proteomes" id="UP000006757"/>
    </source>
</evidence>
<keyword evidence="5" id="KW-1185">Reference proteome</keyword>
<feature type="compositionally biased region" description="Gly residues" evidence="1">
    <location>
        <begin position="707"/>
        <end position="717"/>
    </location>
</feature>
<accession>K1VDQ5</accession>
<feature type="compositionally biased region" description="Gly residues" evidence="1">
    <location>
        <begin position="807"/>
        <end position="821"/>
    </location>
</feature>
<sequence length="860" mass="91790">MRLPALLAVAFGVPALALQRRDDEYKGNGKPYEDPADKGGRMLTIINGTHEGEPLNAILSADSDPAVLVDSEDLGGFRNYMLSTELAAECLGMHFGAKQKAALDGPDGVDEFAVLRWMYGDQYIGSCKETFNGGLHLRYWRQRSTGAYFMAVSSELPLDKAHDIIPNGYNIGRDQLVGNVTKHEFNTRSVTNETVFTGRSSFNNYTYETEVKYVSGLLKNSSDNVNHWGSVPVDGFPAIDGLVAVLTVKIVESPHGRAVPERDQKLAWIGLPLTQLQIPMPREGPTLLTPLWNPHLLRASNTMADDWEPSQPQLAQAKPRILARPPAQQTPAATSTEQNQNPRYDSAFPALGAGAAGKEGEGDDDWFRGPQQNNRQLWDTANRSAPSVGVIAPAAAGPPPRMQILKRPSDAPKSRSTTPQNRPQKSLTQREEEYRLARERIFGESGASGSGTSSPTGSQSAPSQAAHSVPTSQSTPAAPISQGLQQASGQRDTTSAPPQAGGLQGGQQGQYRDTSRGEYSRDQSRESSVTGRRRGNATPRSGRASPDDLSRDLASLSMGGTGPRGARTGPGGPAPVLRGGMSPGVLRQPRGPSGAGFNQGQQQAQAQAAEEEKRKEFARSNSGHGVRRDEAFNRGPSEYNRNTGPNEYNRSTNEYNRSTNEYSRNTPNEYSRNMGEYSRSTPGGAPEFSRSSSYSSTASQGSYGFPTGPGGYDAGRGYIGAVGAMGGAGVPNVGAIGSPYGSPSPQGYPYQQYTGFQQQPGYQHVSQQHQQQQAGYYARPPYTGQQLYGYPSAPAAGKNTYPYTGPGALGGGIGGGSYGVPGGPPGPQSQQPGRPQGGQHGQQQQQQQYYRGAGAAGYGQ</sequence>